<feature type="chain" id="PRO_5012246973" description="Lipoprotein" evidence="1">
    <location>
        <begin position="25"/>
        <end position="338"/>
    </location>
</feature>
<accession>A0A2A5S518</accession>
<keyword evidence="3" id="KW-1185">Reference proteome</keyword>
<dbReference type="RefSeq" id="WP_096813912.1">
    <property type="nucleotide sequence ID" value="NZ_JXJW01000003.1"/>
</dbReference>
<gene>
    <name evidence="2" type="ORF">RU86_GL001568</name>
</gene>
<reference evidence="2 3" key="1">
    <citation type="submission" date="2014-12" db="EMBL/GenBank/DDBJ databases">
        <title>Draft genome sequences of 10 type strains of Lactococcus.</title>
        <authorList>
            <person name="Sun Z."/>
            <person name="Zhong Z."/>
            <person name="Liu W."/>
            <person name="Zhang W."/>
            <person name="Zhang H."/>
        </authorList>
    </citation>
    <scope>NUCLEOTIDE SEQUENCE [LARGE SCALE GENOMIC DNA]</scope>
    <source>
        <strain evidence="2 3">DSM 6634</strain>
    </source>
</reference>
<feature type="signal peptide" evidence="1">
    <location>
        <begin position="1"/>
        <end position="24"/>
    </location>
</feature>
<evidence type="ECO:0008006" key="4">
    <source>
        <dbReference type="Google" id="ProtNLM"/>
    </source>
</evidence>
<keyword evidence="1" id="KW-0732">Signal</keyword>
<evidence type="ECO:0000313" key="3">
    <source>
        <dbReference type="Proteomes" id="UP000218282"/>
    </source>
</evidence>
<evidence type="ECO:0000313" key="2">
    <source>
        <dbReference type="EMBL" id="PCS08543.1"/>
    </source>
</evidence>
<dbReference type="AlphaFoldDB" id="A0A2A5S518"/>
<comment type="caution">
    <text evidence="2">The sequence shown here is derived from an EMBL/GenBank/DDBJ whole genome shotgun (WGS) entry which is preliminary data.</text>
</comment>
<dbReference type="EMBL" id="JXJW01000003">
    <property type="protein sequence ID" value="PCS08543.1"/>
    <property type="molecule type" value="Genomic_DNA"/>
</dbReference>
<dbReference type="Proteomes" id="UP000218282">
    <property type="component" value="Unassembled WGS sequence"/>
</dbReference>
<name>A0A2A5S518_9LACT</name>
<organism evidence="2 3">
    <name type="scientific">Pseudolactococcus piscium</name>
    <dbReference type="NCBI Taxonomy" id="1364"/>
    <lineage>
        <taxon>Bacteria</taxon>
        <taxon>Bacillati</taxon>
        <taxon>Bacillota</taxon>
        <taxon>Bacilli</taxon>
        <taxon>Lactobacillales</taxon>
        <taxon>Streptococcaceae</taxon>
        <taxon>Pseudolactococcus</taxon>
    </lineage>
</organism>
<evidence type="ECO:0000256" key="1">
    <source>
        <dbReference type="SAM" id="SignalP"/>
    </source>
</evidence>
<protein>
    <recommendedName>
        <fullName evidence="4">Lipoprotein</fullName>
    </recommendedName>
</protein>
<proteinExistence type="predicted"/>
<sequence>MKKILAIIAIPTLLAIAFFSASHYQTGSQTTSQNEKAIKGDWVTYSVSKITLPKTSSADSMKKILGVNPATSDKITFTQSNVTFFEGSPSRYQLQRKQKQFSVNNHSYDYALKQGGDSLTLKISGTNDKWKTYYRVGSRLEKRKQNEIKTAEKEQKAALSELNQTWAKKAEFIENTVKESLVGTWSGRFKATQTTALGVAWAPGMQTLTFDTENHITFHASSDNLTNFDTQAITNAYASYQINGILGLEPSDYIPTDPENLLSIIRNLSNEELFSRIKLISFSYDVTTSAGTISQDVTLSGLSYKDGKLSFDEPLVITQCGDEGVQLSGETTKVVPTT</sequence>